<feature type="compositionally biased region" description="Polar residues" evidence="1">
    <location>
        <begin position="489"/>
        <end position="503"/>
    </location>
</feature>
<dbReference type="InParanoid" id="A0A316W6D9"/>
<feature type="compositionally biased region" description="Low complexity" evidence="1">
    <location>
        <begin position="299"/>
        <end position="310"/>
    </location>
</feature>
<feature type="region of interest" description="Disordered" evidence="1">
    <location>
        <begin position="48"/>
        <end position="111"/>
    </location>
</feature>
<dbReference type="EMBL" id="KZ819356">
    <property type="protein sequence ID" value="PWN45332.1"/>
    <property type="molecule type" value="Genomic_DNA"/>
</dbReference>
<feature type="compositionally biased region" description="Low complexity" evidence="1">
    <location>
        <begin position="172"/>
        <end position="188"/>
    </location>
</feature>
<dbReference type="AlphaFoldDB" id="A0A316W6D9"/>
<sequence length="663" mass="71443">MLATPTSAFNSAPSASASTPPLSLSDASIAWLNSAASANEWVQRLASPDHFSHSSSGHGGTYKPTLRAKRSSSSNTSDVDEALKPSSIRPALKSSKSYAGRPDGPRRHVTVRLPEHVARRWPSARTEAQAWDAPWIAAMHDSDIEADLEDDDHHDDDESSTRLVSSPAHGSPRQPATAARQAQPIRPAVDSFDVERSTLSLRRTRTFAEAPKFDAAASTRPCNLMALRRKRRHVRCESAPEAFGQDLQLNTALPIERPSSQLVPASPLAYPVPFWDHSRAYRAADKGSLGPADKLPRNSSESSLVSWASSDGSCHGDAGDDDPEQQLATAIARSDASASGLRSAALPSSRDRRETSFHHNRRSVSLDDVDFDDVEHTDDDGHEIYSSAGPIAATISVLFGGQSLSRPTRNHSSRHNFDTAIRSTTPRRVRRVRAATTGSFPTDTPATLVAESRRGRNVQKSSGSWLDLAKWLVGFSDSTVDQPVNANASEVLSTSEVQPTTTARLPMPSAISRSSSLASLGSLNNLPSLVHDSDEADSDSSREESESSSAHRSWSLSFPSGRTSNRSEVDDDGLKAAWGDLAEVQASKAKKARAEQLRRKNQAITLRLTPVSSTLNSPAQGKRSADHAASSSIAPVSPLWDRHFDAEDSNAPYTRSWASVLGV</sequence>
<dbReference type="OrthoDB" id="2555336at2759"/>
<proteinExistence type="predicted"/>
<protein>
    <submittedName>
        <fullName evidence="2">Uncharacterized protein</fullName>
    </submittedName>
</protein>
<feature type="compositionally biased region" description="Acidic residues" evidence="1">
    <location>
        <begin position="147"/>
        <end position="158"/>
    </location>
</feature>
<dbReference type="RefSeq" id="XP_025372492.1">
    <property type="nucleotide sequence ID" value="XM_025515097.1"/>
</dbReference>
<evidence type="ECO:0000313" key="3">
    <source>
        <dbReference type="Proteomes" id="UP000245783"/>
    </source>
</evidence>
<keyword evidence="3" id="KW-1185">Reference proteome</keyword>
<feature type="region of interest" description="Disordered" evidence="1">
    <location>
        <begin position="1"/>
        <end position="23"/>
    </location>
</feature>
<accession>A0A316W6D9</accession>
<gene>
    <name evidence="2" type="ORF">IE81DRAFT_328254</name>
</gene>
<evidence type="ECO:0000313" key="2">
    <source>
        <dbReference type="EMBL" id="PWN45332.1"/>
    </source>
</evidence>
<feature type="region of interest" description="Disordered" evidence="1">
    <location>
        <begin position="612"/>
        <end position="632"/>
    </location>
</feature>
<dbReference type="Proteomes" id="UP000245783">
    <property type="component" value="Unassembled WGS sequence"/>
</dbReference>
<organism evidence="2 3">
    <name type="scientific">Ceraceosorus guamensis</name>
    <dbReference type="NCBI Taxonomy" id="1522189"/>
    <lineage>
        <taxon>Eukaryota</taxon>
        <taxon>Fungi</taxon>
        <taxon>Dikarya</taxon>
        <taxon>Basidiomycota</taxon>
        <taxon>Ustilaginomycotina</taxon>
        <taxon>Exobasidiomycetes</taxon>
        <taxon>Ceraceosorales</taxon>
        <taxon>Ceraceosoraceae</taxon>
        <taxon>Ceraceosorus</taxon>
    </lineage>
</organism>
<reference evidence="2 3" key="1">
    <citation type="journal article" date="2018" name="Mol. Biol. Evol.">
        <title>Broad Genomic Sampling Reveals a Smut Pathogenic Ancestry of the Fungal Clade Ustilaginomycotina.</title>
        <authorList>
            <person name="Kijpornyongpan T."/>
            <person name="Mondo S.J."/>
            <person name="Barry K."/>
            <person name="Sandor L."/>
            <person name="Lee J."/>
            <person name="Lipzen A."/>
            <person name="Pangilinan J."/>
            <person name="LaButti K."/>
            <person name="Hainaut M."/>
            <person name="Henrissat B."/>
            <person name="Grigoriev I.V."/>
            <person name="Spatafora J.W."/>
            <person name="Aime M.C."/>
        </authorList>
    </citation>
    <scope>NUCLEOTIDE SEQUENCE [LARGE SCALE GENOMIC DNA]</scope>
    <source>
        <strain evidence="2 3">MCA 4658</strain>
    </source>
</reference>
<name>A0A316W6D9_9BASI</name>
<feature type="region of interest" description="Disordered" evidence="1">
    <location>
        <begin position="489"/>
        <end position="509"/>
    </location>
</feature>
<evidence type="ECO:0000256" key="1">
    <source>
        <dbReference type="SAM" id="MobiDB-lite"/>
    </source>
</evidence>
<feature type="region of interest" description="Disordered" evidence="1">
    <location>
        <begin position="147"/>
        <end position="189"/>
    </location>
</feature>
<feature type="region of interest" description="Disordered" evidence="1">
    <location>
        <begin position="528"/>
        <end position="570"/>
    </location>
</feature>
<feature type="compositionally biased region" description="Polar residues" evidence="1">
    <location>
        <begin position="554"/>
        <end position="564"/>
    </location>
</feature>
<feature type="region of interest" description="Disordered" evidence="1">
    <location>
        <begin position="287"/>
        <end position="361"/>
    </location>
</feature>
<dbReference type="GeneID" id="37036967"/>